<sequence length="216" mass="24010">MKSLLKVILTIDLFLVNLLLGYLLYTTIFKTADDNDSNIKLLVEDSSRDQVAKDECGEECKRYIELKIAELMSEEMVSTSPTPNPVTSASAKKVRRTFYVPIPGSGSTLATDWTNLSGTDFYLSKNDFPGFLEVYFEANIKLMNGNGKAFFRIYDATHFIGVTGSQIETSSQASTFVSSGKVSLWEGYNHYIVQAKTLTADTAVYESGKLKIITEE</sequence>
<comment type="caution">
    <text evidence="2">The sequence shown here is derived from an EMBL/GenBank/DDBJ whole genome shotgun (WGS) entry which is preliminary data.</text>
</comment>
<evidence type="ECO:0000313" key="3">
    <source>
        <dbReference type="Proteomes" id="UP000034932"/>
    </source>
</evidence>
<reference evidence="2 3" key="1">
    <citation type="journal article" date="2015" name="Nature">
        <title>rRNA introns, odd ribosomes, and small enigmatic genomes across a large radiation of phyla.</title>
        <authorList>
            <person name="Brown C.T."/>
            <person name="Hug L.A."/>
            <person name="Thomas B.C."/>
            <person name="Sharon I."/>
            <person name="Castelle C.J."/>
            <person name="Singh A."/>
            <person name="Wilkins M.J."/>
            <person name="Williams K.H."/>
            <person name="Banfield J.F."/>
        </authorList>
    </citation>
    <scope>NUCLEOTIDE SEQUENCE [LARGE SCALE GENOMIC DNA]</scope>
</reference>
<evidence type="ECO:0000256" key="1">
    <source>
        <dbReference type="SAM" id="Phobius"/>
    </source>
</evidence>
<protein>
    <submittedName>
        <fullName evidence="2">Uncharacterized protein</fullName>
    </submittedName>
</protein>
<keyword evidence="1" id="KW-0472">Membrane</keyword>
<dbReference type="STRING" id="1618573.UT19_C0005G0018"/>
<keyword evidence="1" id="KW-0812">Transmembrane</keyword>
<keyword evidence="1" id="KW-1133">Transmembrane helix</keyword>
<feature type="transmembrane region" description="Helical" evidence="1">
    <location>
        <begin position="7"/>
        <end position="25"/>
    </location>
</feature>
<dbReference type="EMBL" id="LBVW01000005">
    <property type="protein sequence ID" value="KKQ94003.1"/>
    <property type="molecule type" value="Genomic_DNA"/>
</dbReference>
<dbReference type="Proteomes" id="UP000034932">
    <property type="component" value="Unassembled WGS sequence"/>
</dbReference>
<proteinExistence type="predicted"/>
<accession>A0A0G0LQ22</accession>
<name>A0A0G0LQ22_9BACT</name>
<organism evidence="2 3">
    <name type="scientific">Candidatus Woesebacteria bacterium GW2011_GWB1_39_10b</name>
    <dbReference type="NCBI Taxonomy" id="1618573"/>
    <lineage>
        <taxon>Bacteria</taxon>
        <taxon>Candidatus Woeseibacteriota</taxon>
    </lineage>
</organism>
<evidence type="ECO:0000313" key="2">
    <source>
        <dbReference type="EMBL" id="KKQ94003.1"/>
    </source>
</evidence>
<dbReference type="AlphaFoldDB" id="A0A0G0LQ22"/>
<gene>
    <name evidence="2" type="ORF">UT19_C0005G0018</name>
</gene>